<feature type="domain" description="DUF6785" evidence="3">
    <location>
        <begin position="21"/>
        <end position="493"/>
    </location>
</feature>
<keyword evidence="1" id="KW-0472">Membrane</keyword>
<evidence type="ECO:0000259" key="2">
    <source>
        <dbReference type="Pfam" id="PF20580"/>
    </source>
</evidence>
<proteinExistence type="predicted"/>
<feature type="transmembrane region" description="Helical" evidence="1">
    <location>
        <begin position="312"/>
        <end position="332"/>
    </location>
</feature>
<feature type="domain" description="DUF6784" evidence="2">
    <location>
        <begin position="534"/>
        <end position="623"/>
    </location>
</feature>
<sequence>MTTARDLATVTARQQIRWGYVVALGLAFTVGLNVWVLHAELYTGAANIAGGNPPVPVLLALTLLLPARRWLKLTDAELVVFYLFACFALLPTTYGGVRAFFPTLTAPFYYTAPDNRLKEFGALLPDWWLPKDTAIVRGFFEGMDGRVPWGEWLPALVRWTFFFVALWAIGFGAATLLAPLWLVHERLNFPLAQLPLQMVQGVEGRSFFAVRLVWCGIVVGMLPTTLMGLCSFFREVRRFWNLAPYLTDRPFHALQPLMIFPLVEGIGFGYLVPQEVLLSVWVFYCVLKLLALVGVGIFGWEAPTVMSIGDSFPFPHAQSVGGYLTMAVLLLWRGIRQRAWHAQPLPTALLLAGSLIATVWMVVSGMAAPMAVAYWLMLTLFVVTYARIRAEVGMPYSWVYPYGAPRDVLHYTFGITGLLQMGGVRSLVLLSGLFWVARHFYLNLNGAYAADAVKLAAETLLPLNAVTLLSFAGMMAGLWAAFVSHLTAYYRRGANFLEGAPGTADYRTYVAAQDYRLLSNLLNKPTPPDKWRIGFTVYGALATFALAHLRRWVPTFPLHPLGFPLAYAYSHHCPYWFPTLLVWAIKGLILRYGGMRLHRRLVPLFLGIALGHFLMTGVIWGGIMYPALRHKLPFPLRIVFE</sequence>
<reference evidence="5" key="1">
    <citation type="submission" date="2017-09" db="EMBL/GenBank/DDBJ databases">
        <title>Metaegenomics of thermophilic ammonia-oxidizing enrichment culture.</title>
        <authorList>
            <person name="Kato S."/>
            <person name="Suzuki K."/>
        </authorList>
    </citation>
    <scope>NUCLEOTIDE SEQUENCE [LARGE SCALE GENOMIC DNA]</scope>
</reference>
<dbReference type="EMBL" id="BEHT01000045">
    <property type="protein sequence ID" value="GBC99966.1"/>
    <property type="molecule type" value="Genomic_DNA"/>
</dbReference>
<feature type="transmembrane region" description="Helical" evidence="1">
    <location>
        <begin position="601"/>
        <end position="623"/>
    </location>
</feature>
<feature type="transmembrane region" description="Helical" evidence="1">
    <location>
        <begin position="280"/>
        <end position="300"/>
    </location>
</feature>
<keyword evidence="1" id="KW-1133">Transmembrane helix</keyword>
<evidence type="ECO:0000256" key="1">
    <source>
        <dbReference type="SAM" id="Phobius"/>
    </source>
</evidence>
<dbReference type="Pfam" id="PF20580">
    <property type="entry name" value="DUF6784"/>
    <property type="match status" value="1"/>
</dbReference>
<feature type="transmembrane region" description="Helical" evidence="1">
    <location>
        <begin position="344"/>
        <end position="363"/>
    </location>
</feature>
<gene>
    <name evidence="4" type="ORF">HRbin17_02499</name>
</gene>
<feature type="transmembrane region" description="Helical" evidence="1">
    <location>
        <begin position="79"/>
        <end position="101"/>
    </location>
</feature>
<feature type="transmembrane region" description="Helical" evidence="1">
    <location>
        <begin position="408"/>
        <end position="441"/>
    </location>
</feature>
<dbReference type="AlphaFoldDB" id="A0A2H5XFL1"/>
<feature type="transmembrane region" description="Helical" evidence="1">
    <location>
        <begin position="461"/>
        <end position="482"/>
    </location>
</feature>
<keyword evidence="1" id="KW-0812">Transmembrane</keyword>
<feature type="transmembrane region" description="Helical" evidence="1">
    <location>
        <begin position="254"/>
        <end position="273"/>
    </location>
</feature>
<name>A0A2H5XFL1_9BACT</name>
<feature type="transmembrane region" description="Helical" evidence="1">
    <location>
        <begin position="531"/>
        <end position="549"/>
    </location>
</feature>
<dbReference type="InterPro" id="IPR046711">
    <property type="entry name" value="DUF6784"/>
</dbReference>
<accession>A0A2H5XFL1</accession>
<feature type="transmembrane region" description="Helical" evidence="1">
    <location>
        <begin position="369"/>
        <end position="388"/>
    </location>
</feature>
<feature type="transmembrane region" description="Helical" evidence="1">
    <location>
        <begin position="20"/>
        <end position="38"/>
    </location>
</feature>
<feature type="transmembrane region" description="Helical" evidence="1">
    <location>
        <begin position="212"/>
        <end position="234"/>
    </location>
</feature>
<dbReference type="InterPro" id="IPR046712">
    <property type="entry name" value="DUF6785"/>
</dbReference>
<comment type="caution">
    <text evidence="4">The sequence shown here is derived from an EMBL/GenBank/DDBJ whole genome shotgun (WGS) entry which is preliminary data.</text>
</comment>
<organism evidence="4 5">
    <name type="scientific">Candidatus Fervidibacter japonicus</name>
    <dbReference type="NCBI Taxonomy" id="2035412"/>
    <lineage>
        <taxon>Bacteria</taxon>
        <taxon>Candidatus Fervidibacterota</taxon>
        <taxon>Candidatus Fervidibacter</taxon>
    </lineage>
</organism>
<dbReference type="Pfam" id="PF20581">
    <property type="entry name" value="DUF6785"/>
    <property type="match status" value="1"/>
</dbReference>
<protein>
    <submittedName>
        <fullName evidence="4">Uncharacterized protein</fullName>
    </submittedName>
</protein>
<evidence type="ECO:0000259" key="3">
    <source>
        <dbReference type="Pfam" id="PF20581"/>
    </source>
</evidence>
<feature type="transmembrane region" description="Helical" evidence="1">
    <location>
        <begin position="44"/>
        <end position="67"/>
    </location>
</feature>
<feature type="transmembrane region" description="Helical" evidence="1">
    <location>
        <begin position="159"/>
        <end position="183"/>
    </location>
</feature>
<dbReference type="Proteomes" id="UP000236173">
    <property type="component" value="Unassembled WGS sequence"/>
</dbReference>
<evidence type="ECO:0000313" key="5">
    <source>
        <dbReference type="Proteomes" id="UP000236173"/>
    </source>
</evidence>
<evidence type="ECO:0000313" key="4">
    <source>
        <dbReference type="EMBL" id="GBC99966.1"/>
    </source>
</evidence>
<feature type="transmembrane region" description="Helical" evidence="1">
    <location>
        <begin position="569"/>
        <end position="589"/>
    </location>
</feature>